<name>A0A7H0HDQ7_9BURK</name>
<dbReference type="PANTHER" id="PTHR45648:SF5">
    <property type="entry name" value="OS04G0577300 PROTEIN"/>
    <property type="match status" value="1"/>
</dbReference>
<dbReference type="SUPFAM" id="SSF52266">
    <property type="entry name" value="SGNH hydrolase"/>
    <property type="match status" value="1"/>
</dbReference>
<accession>A0A7H0HDQ7</accession>
<feature type="chain" id="PRO_5028896804" evidence="2">
    <location>
        <begin position="32"/>
        <end position="317"/>
    </location>
</feature>
<dbReference type="InterPro" id="IPR051058">
    <property type="entry name" value="GDSL_Est/Lipase"/>
</dbReference>
<gene>
    <name evidence="3" type="ORF">H9L24_17110</name>
</gene>
<dbReference type="AlphaFoldDB" id="A0A7H0HDQ7"/>
<evidence type="ECO:0000256" key="2">
    <source>
        <dbReference type="SAM" id="SignalP"/>
    </source>
</evidence>
<evidence type="ECO:0000313" key="3">
    <source>
        <dbReference type="EMBL" id="QNP58673.1"/>
    </source>
</evidence>
<dbReference type="KEGG" id="amon:H9L24_17110"/>
<dbReference type="PANTHER" id="PTHR45648">
    <property type="entry name" value="GDSL LIPASE/ACYLHYDROLASE FAMILY PROTEIN (AFU_ORTHOLOGUE AFUA_4G14700)"/>
    <property type="match status" value="1"/>
</dbReference>
<dbReference type="Proteomes" id="UP000516057">
    <property type="component" value="Chromosome"/>
</dbReference>
<evidence type="ECO:0000256" key="1">
    <source>
        <dbReference type="ARBA" id="ARBA00022801"/>
    </source>
</evidence>
<dbReference type="EMBL" id="CP060790">
    <property type="protein sequence ID" value="QNP58673.1"/>
    <property type="molecule type" value="Genomic_DNA"/>
</dbReference>
<keyword evidence="1 3" id="KW-0378">Hydrolase</keyword>
<reference evidence="3 4" key="1">
    <citation type="submission" date="2020-08" db="EMBL/GenBank/DDBJ databases">
        <title>Genome sequence of Acidovorax monticola KACC 19171T.</title>
        <authorList>
            <person name="Hyun D.-W."/>
            <person name="Bae J.-W."/>
        </authorList>
    </citation>
    <scope>NUCLEOTIDE SEQUENCE [LARGE SCALE GENOMIC DNA]</scope>
    <source>
        <strain evidence="3 4">KACC 19171</strain>
    </source>
</reference>
<proteinExistence type="predicted"/>
<dbReference type="GO" id="GO:0016788">
    <property type="term" value="F:hydrolase activity, acting on ester bonds"/>
    <property type="evidence" value="ECO:0007669"/>
    <property type="project" value="InterPro"/>
</dbReference>
<sequence>MAANWMRRSLVAAACASAALLAACGSSTVESAVSPDRVIAFGDGISDVGQKGSAYTVNDGTVLNWTAQFATYYGKTVKPVSAGGLSYAQGNARIKATPDAAGNASTPTITAQIDSFLSGKSFTKNDFVTISGGTSDLIAGMAAVRAGTLSAADYVAASRQAGVDLAAQVRRLVAAGATHVVVAGVYDLSKSPWGIAIGQQSLLADASARFNEGLLVSIVDLGASVQYVDLAYYVNLYVNSPSGYGFENANTAVCTSVDAGNGIGTGTGQVNSSLCTTSTLLAGANQDKYVFADGVYLTPSAQRQFGNYTHDKVRVRW</sequence>
<evidence type="ECO:0000313" key="4">
    <source>
        <dbReference type="Proteomes" id="UP000516057"/>
    </source>
</evidence>
<keyword evidence="4" id="KW-1185">Reference proteome</keyword>
<dbReference type="RefSeq" id="WP_187735660.1">
    <property type="nucleotide sequence ID" value="NZ_CP060790.1"/>
</dbReference>
<feature type="signal peptide" evidence="2">
    <location>
        <begin position="1"/>
        <end position="31"/>
    </location>
</feature>
<dbReference type="PROSITE" id="PS51257">
    <property type="entry name" value="PROKAR_LIPOPROTEIN"/>
    <property type="match status" value="1"/>
</dbReference>
<dbReference type="Gene3D" id="3.40.50.1110">
    <property type="entry name" value="SGNH hydrolase"/>
    <property type="match status" value="1"/>
</dbReference>
<protein>
    <submittedName>
        <fullName evidence="3">SGNH/GDSL hydrolase family protein</fullName>
    </submittedName>
</protein>
<dbReference type="CDD" id="cd01847">
    <property type="entry name" value="Triacylglycerol_lipase_like"/>
    <property type="match status" value="1"/>
</dbReference>
<dbReference type="Pfam" id="PF00657">
    <property type="entry name" value="Lipase_GDSL"/>
    <property type="match status" value="1"/>
</dbReference>
<keyword evidence="2" id="KW-0732">Signal</keyword>
<dbReference type="InterPro" id="IPR036514">
    <property type="entry name" value="SGNH_hydro_sf"/>
</dbReference>
<organism evidence="3 4">
    <name type="scientific">Paenacidovorax monticola</name>
    <dbReference type="NCBI Taxonomy" id="1926868"/>
    <lineage>
        <taxon>Bacteria</taxon>
        <taxon>Pseudomonadati</taxon>
        <taxon>Pseudomonadota</taxon>
        <taxon>Betaproteobacteria</taxon>
        <taxon>Burkholderiales</taxon>
        <taxon>Comamonadaceae</taxon>
        <taxon>Paenacidovorax</taxon>
    </lineage>
</organism>
<dbReference type="InterPro" id="IPR001087">
    <property type="entry name" value="GDSL"/>
</dbReference>